<feature type="compositionally biased region" description="Polar residues" evidence="1">
    <location>
        <begin position="1"/>
        <end position="16"/>
    </location>
</feature>
<evidence type="ECO:0000256" key="1">
    <source>
        <dbReference type="SAM" id="MobiDB-lite"/>
    </source>
</evidence>
<evidence type="ECO:0000313" key="3">
    <source>
        <dbReference type="Proteomes" id="UP000765509"/>
    </source>
</evidence>
<proteinExistence type="predicted"/>
<name>A0A9Q3PC07_9BASI</name>
<evidence type="ECO:0000313" key="2">
    <source>
        <dbReference type="EMBL" id="MBW0555232.1"/>
    </source>
</evidence>
<protein>
    <submittedName>
        <fullName evidence="2">Uncharacterized protein</fullName>
    </submittedName>
</protein>
<organism evidence="2 3">
    <name type="scientific">Austropuccinia psidii MF-1</name>
    <dbReference type="NCBI Taxonomy" id="1389203"/>
    <lineage>
        <taxon>Eukaryota</taxon>
        <taxon>Fungi</taxon>
        <taxon>Dikarya</taxon>
        <taxon>Basidiomycota</taxon>
        <taxon>Pucciniomycotina</taxon>
        <taxon>Pucciniomycetes</taxon>
        <taxon>Pucciniales</taxon>
        <taxon>Sphaerophragmiaceae</taxon>
        <taxon>Austropuccinia</taxon>
    </lineage>
</organism>
<reference evidence="2" key="1">
    <citation type="submission" date="2021-03" db="EMBL/GenBank/DDBJ databases">
        <title>Draft genome sequence of rust myrtle Austropuccinia psidii MF-1, a brazilian biotype.</title>
        <authorList>
            <person name="Quecine M.C."/>
            <person name="Pachon D.M.R."/>
            <person name="Bonatelli M.L."/>
            <person name="Correr F.H."/>
            <person name="Franceschini L.M."/>
            <person name="Leite T.F."/>
            <person name="Margarido G.R.A."/>
            <person name="Almeida C.A."/>
            <person name="Ferrarezi J.A."/>
            <person name="Labate C.A."/>
        </authorList>
    </citation>
    <scope>NUCLEOTIDE SEQUENCE</scope>
    <source>
        <strain evidence="2">MF-1</strain>
    </source>
</reference>
<dbReference type="AlphaFoldDB" id="A0A9Q3PC07"/>
<sequence length="208" mass="23999">MKMVHTRNQTNYSVQTDGCGKGRGKNKSRSVESSSRKTNMEDARLAPLPKGLNHFQVEEIEIYQFQYKNWFRESKEKEWGIGSSLWQWAMNSYLHIKSFLGQEKTIELLGGWIPLSCKENVKKIKNWLKNHILLFIDQKKELEMNPALETEGPVASTSSKPTSEMSKDKPKGPQKKQKGPKNHQGKGKGKANWHRTYPQGYRIPKLEP</sequence>
<gene>
    <name evidence="2" type="ORF">O181_094947</name>
</gene>
<keyword evidence="3" id="KW-1185">Reference proteome</keyword>
<accession>A0A9Q3PC07</accession>
<feature type="compositionally biased region" description="Basic residues" evidence="1">
    <location>
        <begin position="172"/>
        <end position="193"/>
    </location>
</feature>
<feature type="region of interest" description="Disordered" evidence="1">
    <location>
        <begin position="149"/>
        <end position="208"/>
    </location>
</feature>
<dbReference type="EMBL" id="AVOT02062141">
    <property type="protein sequence ID" value="MBW0555232.1"/>
    <property type="molecule type" value="Genomic_DNA"/>
</dbReference>
<comment type="caution">
    <text evidence="2">The sequence shown here is derived from an EMBL/GenBank/DDBJ whole genome shotgun (WGS) entry which is preliminary data.</text>
</comment>
<dbReference type="Proteomes" id="UP000765509">
    <property type="component" value="Unassembled WGS sequence"/>
</dbReference>
<feature type="compositionally biased region" description="Polar residues" evidence="1">
    <location>
        <begin position="155"/>
        <end position="164"/>
    </location>
</feature>
<feature type="region of interest" description="Disordered" evidence="1">
    <location>
        <begin position="1"/>
        <end position="42"/>
    </location>
</feature>